<comment type="caution">
    <text evidence="2">The sequence shown here is derived from an EMBL/GenBank/DDBJ whole genome shotgun (WGS) entry which is preliminary data.</text>
</comment>
<dbReference type="RefSeq" id="WP_185674353.1">
    <property type="nucleotide sequence ID" value="NZ_JACHVB010000013.1"/>
</dbReference>
<evidence type="ECO:0000313" key="2">
    <source>
        <dbReference type="EMBL" id="MBC2593344.1"/>
    </source>
</evidence>
<keyword evidence="3" id="KW-1185">Reference proteome</keyword>
<reference evidence="2 3" key="1">
    <citation type="submission" date="2020-07" db="EMBL/GenBank/DDBJ databases">
        <authorList>
            <person name="Feng X."/>
        </authorList>
    </citation>
    <scope>NUCLEOTIDE SEQUENCE [LARGE SCALE GENOMIC DNA]</scope>
    <source>
        <strain evidence="2 3">JCM31066</strain>
    </source>
</reference>
<feature type="compositionally biased region" description="Polar residues" evidence="1">
    <location>
        <begin position="309"/>
        <end position="319"/>
    </location>
</feature>
<protein>
    <submittedName>
        <fullName evidence="2">Uncharacterized protein</fullName>
    </submittedName>
</protein>
<gene>
    <name evidence="2" type="ORF">H5P28_03630</name>
</gene>
<organism evidence="2 3">
    <name type="scientific">Ruficoccus amylovorans</name>
    <dbReference type="NCBI Taxonomy" id="1804625"/>
    <lineage>
        <taxon>Bacteria</taxon>
        <taxon>Pseudomonadati</taxon>
        <taxon>Verrucomicrobiota</taxon>
        <taxon>Opitutia</taxon>
        <taxon>Puniceicoccales</taxon>
        <taxon>Cerasicoccaceae</taxon>
        <taxon>Ruficoccus</taxon>
    </lineage>
</organism>
<evidence type="ECO:0000313" key="3">
    <source>
        <dbReference type="Proteomes" id="UP000546464"/>
    </source>
</evidence>
<sequence length="319" mass="36700">MDASLLPSTPQIIKNIEEELRLNQEVSQLKTSVREMKTRLQQLESSFTLTERVGFVTEASENKRREISALATAINGQISVIKDRAERWKTLCAETERLLERFLSESDQEYRTGVRVKVFYRDLRKSLGDFQQAILDFLKGLGQARAAMCAQYDAQNRAFHANAHERFDEAAASGQRVDRAIRHFNDLADGHTDETRQTYLSHISLPRLTILHARQSVHTIREQDIATAHSHIDGAIDRLEKFLQTDLPALAEQIRAADSEHDETTTRYVEQYWEHLRHQIWQELQRGSTPSQHARSRLRLRRQPDSGDSHPTSPALQNV</sequence>
<dbReference type="EMBL" id="JACHVB010000013">
    <property type="protein sequence ID" value="MBC2593344.1"/>
    <property type="molecule type" value="Genomic_DNA"/>
</dbReference>
<feature type="region of interest" description="Disordered" evidence="1">
    <location>
        <begin position="284"/>
        <end position="319"/>
    </location>
</feature>
<dbReference type="Proteomes" id="UP000546464">
    <property type="component" value="Unassembled WGS sequence"/>
</dbReference>
<dbReference type="AlphaFoldDB" id="A0A842HCS1"/>
<accession>A0A842HCS1</accession>
<proteinExistence type="predicted"/>
<evidence type="ECO:0000256" key="1">
    <source>
        <dbReference type="SAM" id="MobiDB-lite"/>
    </source>
</evidence>
<name>A0A842HCS1_9BACT</name>